<evidence type="ECO:0000256" key="2">
    <source>
        <dbReference type="ARBA" id="ARBA00022598"/>
    </source>
</evidence>
<evidence type="ECO:0000256" key="1">
    <source>
        <dbReference type="ARBA" id="ARBA00006432"/>
    </source>
</evidence>
<dbReference type="SUPFAM" id="SSF56801">
    <property type="entry name" value="Acetyl-CoA synthetase-like"/>
    <property type="match status" value="1"/>
</dbReference>
<sequence length="822" mass="90490">MGYYQNPKGTEEAFADGWLRTGDEVNLKFDADGNIFIVDRIKKKPNQLGIDQGQGLQVALSELEGYLLSNPDVADAVVISVLDEYSGELSRAYVTLKPAVADAVKDERVVRQVKAKLCETVAPFKATAKYKQLEGGIEFLDAIPKNPSGKILRRVSVREYSWQSDRQARAAMTTTLAPKSYRDEWLSPNHPIWPDFHRNYWGAASDGRVNLDEISRHPPLHRFLDIWPPVVLMLLGVSIDGIGNSESLLVRDEMLCFAQRFRDAYNLSGEAIEGVVLLGQSGIGKTALLVFFLVQCMSRGEPVLFTTRYGETYLFDEHGVVAVTASNFLVSKHLPPRLDGTRRLWSLADCPLAPEPSPLSVTLDVRPRVFFITSLSPEKSRYEPFENEPSVRTWWMSRWNDEELTALLQPQRFGTFDAAAVRTLRGGAGPVPRDVLRLLLHPWEYITCVKDDMGYSSLPSIIALVLGTEPFSNEDCDCITFVGRAPGPLPTGLDNDAYEVGFRTRATAEAVTDKLADLPAEWRSSLFTHGTLGPDFELSRFLFGILARQYVYAPFEFDVEADGDGEGAQAGTGTGSPHAALSVLHHAPAPLAAGRLGWYLRACRTDDADPSASARRTTVVVDKRRSITWRASSSSGSLGPHLNPSTVEGPQSTSISEPVPWGARDSVPVTLADIDSEELPLDAVTCYRPAYSRPVFDALFFQVIRCERKVVLWAVQIASHHGEEDEGEEKEKDMDGGGFAMVGRLLERARAALPGAAVEVKYVLVVPRDSASDAGPVSTFDIEWELGDGFWGNSGEVYVQYVDVCGVCRVEDVFGVPVPVPS</sequence>
<gene>
    <name evidence="5" type="ORF">GSI_10014</name>
</gene>
<keyword evidence="2" id="KW-0436">Ligase</keyword>
<dbReference type="Gene3D" id="3.30.300.30">
    <property type="match status" value="1"/>
</dbReference>
<dbReference type="GO" id="GO:0016405">
    <property type="term" value="F:CoA-ligase activity"/>
    <property type="evidence" value="ECO:0007669"/>
    <property type="project" value="TreeGrafter"/>
</dbReference>
<evidence type="ECO:0000256" key="3">
    <source>
        <dbReference type="SAM" id="MobiDB-lite"/>
    </source>
</evidence>
<evidence type="ECO:0000313" key="6">
    <source>
        <dbReference type="Proteomes" id="UP000230002"/>
    </source>
</evidence>
<dbReference type="InterPro" id="IPR025110">
    <property type="entry name" value="AMP-bd_C"/>
</dbReference>
<dbReference type="InterPro" id="IPR042099">
    <property type="entry name" value="ANL_N_sf"/>
</dbReference>
<dbReference type="STRING" id="1077348.A0A2G8S2A9"/>
<evidence type="ECO:0000259" key="4">
    <source>
        <dbReference type="Pfam" id="PF13193"/>
    </source>
</evidence>
<feature type="compositionally biased region" description="Polar residues" evidence="3">
    <location>
        <begin position="631"/>
        <end position="656"/>
    </location>
</feature>
<feature type="region of interest" description="Disordered" evidence="3">
    <location>
        <begin position="631"/>
        <end position="660"/>
    </location>
</feature>
<dbReference type="PANTHER" id="PTHR24096">
    <property type="entry name" value="LONG-CHAIN-FATTY-ACID--COA LIGASE"/>
    <property type="match status" value="1"/>
</dbReference>
<comment type="similarity">
    <text evidence="1">Belongs to the ATP-dependent AMP-binding enzyme family.</text>
</comment>
<dbReference type="OrthoDB" id="2757101at2759"/>
<dbReference type="PANTHER" id="PTHR24096:SF149">
    <property type="entry name" value="AMP-BINDING DOMAIN-CONTAINING PROTEIN-RELATED"/>
    <property type="match status" value="1"/>
</dbReference>
<dbReference type="AlphaFoldDB" id="A0A2G8S2A9"/>
<dbReference type="Gene3D" id="3.40.50.12780">
    <property type="entry name" value="N-terminal domain of ligase-like"/>
    <property type="match status" value="1"/>
</dbReference>
<organism evidence="5 6">
    <name type="scientific">Ganoderma sinense ZZ0214-1</name>
    <dbReference type="NCBI Taxonomy" id="1077348"/>
    <lineage>
        <taxon>Eukaryota</taxon>
        <taxon>Fungi</taxon>
        <taxon>Dikarya</taxon>
        <taxon>Basidiomycota</taxon>
        <taxon>Agaricomycotina</taxon>
        <taxon>Agaricomycetes</taxon>
        <taxon>Polyporales</taxon>
        <taxon>Polyporaceae</taxon>
        <taxon>Ganoderma</taxon>
    </lineage>
</organism>
<comment type="caution">
    <text evidence="5">The sequence shown here is derived from an EMBL/GenBank/DDBJ whole genome shotgun (WGS) entry which is preliminary data.</text>
</comment>
<dbReference type="EMBL" id="AYKW01000033">
    <property type="protein sequence ID" value="PIL27892.1"/>
    <property type="molecule type" value="Genomic_DNA"/>
</dbReference>
<reference evidence="5 6" key="1">
    <citation type="journal article" date="2015" name="Sci. Rep.">
        <title>Chromosome-level genome map provides insights into diverse defense mechanisms in the medicinal fungus Ganoderma sinense.</title>
        <authorList>
            <person name="Zhu Y."/>
            <person name="Xu J."/>
            <person name="Sun C."/>
            <person name="Zhou S."/>
            <person name="Xu H."/>
            <person name="Nelson D.R."/>
            <person name="Qian J."/>
            <person name="Song J."/>
            <person name="Luo H."/>
            <person name="Xiang L."/>
            <person name="Li Y."/>
            <person name="Xu Z."/>
            <person name="Ji A."/>
            <person name="Wang L."/>
            <person name="Lu S."/>
            <person name="Hayward A."/>
            <person name="Sun W."/>
            <person name="Li X."/>
            <person name="Schwartz D.C."/>
            <person name="Wang Y."/>
            <person name="Chen S."/>
        </authorList>
    </citation>
    <scope>NUCLEOTIDE SEQUENCE [LARGE SCALE GENOMIC DNA]</scope>
    <source>
        <strain evidence="5 6">ZZ0214-1</strain>
    </source>
</reference>
<dbReference type="Proteomes" id="UP000230002">
    <property type="component" value="Unassembled WGS sequence"/>
</dbReference>
<keyword evidence="6" id="KW-1185">Reference proteome</keyword>
<feature type="domain" description="AMP-binding enzyme C-terminal" evidence="4">
    <location>
        <begin position="62"/>
        <end position="150"/>
    </location>
</feature>
<evidence type="ECO:0000313" key="5">
    <source>
        <dbReference type="EMBL" id="PIL27892.1"/>
    </source>
</evidence>
<accession>A0A2G8S2A9</accession>
<proteinExistence type="inferred from homology"/>
<dbReference type="Pfam" id="PF13193">
    <property type="entry name" value="AMP-binding_C"/>
    <property type="match status" value="1"/>
</dbReference>
<protein>
    <submittedName>
        <fullName evidence="5">Transporter</fullName>
    </submittedName>
</protein>
<name>A0A2G8S2A9_9APHY</name>
<dbReference type="InterPro" id="IPR045851">
    <property type="entry name" value="AMP-bd_C_sf"/>
</dbReference>